<evidence type="ECO:0000313" key="1">
    <source>
        <dbReference type="EMBL" id="KAF9615404.1"/>
    </source>
</evidence>
<dbReference type="EMBL" id="JADFTS010000003">
    <property type="protein sequence ID" value="KAF9615404.1"/>
    <property type="molecule type" value="Genomic_DNA"/>
</dbReference>
<dbReference type="Proteomes" id="UP000631114">
    <property type="component" value="Unassembled WGS sequence"/>
</dbReference>
<reference evidence="1 2" key="1">
    <citation type="submission" date="2020-10" db="EMBL/GenBank/DDBJ databases">
        <title>The Coptis chinensis genome and diversification of protoberbering-type alkaloids.</title>
        <authorList>
            <person name="Wang B."/>
            <person name="Shu S."/>
            <person name="Song C."/>
            <person name="Liu Y."/>
        </authorList>
    </citation>
    <scope>NUCLEOTIDE SEQUENCE [LARGE SCALE GENOMIC DNA]</scope>
    <source>
        <strain evidence="1">HL-2020</strain>
        <tissue evidence="1">Leaf</tissue>
    </source>
</reference>
<proteinExistence type="predicted"/>
<protein>
    <submittedName>
        <fullName evidence="1">Uncharacterized protein</fullName>
    </submittedName>
</protein>
<accession>A0A835IE06</accession>
<name>A0A835IE06_9MAGN</name>
<comment type="caution">
    <text evidence="1">The sequence shown here is derived from an EMBL/GenBank/DDBJ whole genome shotgun (WGS) entry which is preliminary data.</text>
</comment>
<dbReference type="AlphaFoldDB" id="A0A835IE06"/>
<keyword evidence="2" id="KW-1185">Reference proteome</keyword>
<organism evidence="1 2">
    <name type="scientific">Coptis chinensis</name>
    <dbReference type="NCBI Taxonomy" id="261450"/>
    <lineage>
        <taxon>Eukaryota</taxon>
        <taxon>Viridiplantae</taxon>
        <taxon>Streptophyta</taxon>
        <taxon>Embryophyta</taxon>
        <taxon>Tracheophyta</taxon>
        <taxon>Spermatophyta</taxon>
        <taxon>Magnoliopsida</taxon>
        <taxon>Ranunculales</taxon>
        <taxon>Ranunculaceae</taxon>
        <taxon>Coptidoideae</taxon>
        <taxon>Coptis</taxon>
    </lineage>
</organism>
<sequence>MQGNLDPAFSKPWSPSPPCLYIQIPVADARKSSSPPPNGLLPPIAKPGRGKCTTTSTVLEIIKDVEIVVSVSKGRTMLAQACDVAFPKGKENLALVLKRYKRCLSNKPVGTHEGGSGLCKVLMGTSCV</sequence>
<gene>
    <name evidence="1" type="ORF">IFM89_023065</name>
</gene>
<dbReference type="OrthoDB" id="409173at2759"/>
<evidence type="ECO:0000313" key="2">
    <source>
        <dbReference type="Proteomes" id="UP000631114"/>
    </source>
</evidence>